<dbReference type="OrthoDB" id="9801383at2"/>
<keyword evidence="3" id="KW-1185">Reference proteome</keyword>
<dbReference type="AlphaFoldDB" id="A0A5A7SLA7"/>
<dbReference type="EMBL" id="VLNY01000001">
    <property type="protein sequence ID" value="KAA0025021.1"/>
    <property type="molecule type" value="Genomic_DNA"/>
</dbReference>
<dbReference type="PANTHER" id="PTHR35399:SF2">
    <property type="entry name" value="DUF839 DOMAIN-CONTAINING PROTEIN"/>
    <property type="match status" value="1"/>
</dbReference>
<organism evidence="2 3">
    <name type="scientific">Antrihabitans cavernicola</name>
    <dbReference type="NCBI Taxonomy" id="2495913"/>
    <lineage>
        <taxon>Bacteria</taxon>
        <taxon>Bacillati</taxon>
        <taxon>Actinomycetota</taxon>
        <taxon>Actinomycetes</taxon>
        <taxon>Mycobacteriales</taxon>
        <taxon>Nocardiaceae</taxon>
        <taxon>Antrihabitans</taxon>
    </lineage>
</organism>
<dbReference type="PANTHER" id="PTHR35399">
    <property type="entry name" value="SLR8030 PROTEIN"/>
    <property type="match status" value="1"/>
</dbReference>
<dbReference type="Pfam" id="PF05787">
    <property type="entry name" value="PhoX"/>
    <property type="match status" value="1"/>
</dbReference>
<dbReference type="SUPFAM" id="SSF101898">
    <property type="entry name" value="NHL repeat"/>
    <property type="match status" value="1"/>
</dbReference>
<gene>
    <name evidence="2" type="ORF">FOY51_03665</name>
</gene>
<accession>A0A5A7SLA7</accession>
<evidence type="ECO:0000313" key="3">
    <source>
        <dbReference type="Proteomes" id="UP000322244"/>
    </source>
</evidence>
<dbReference type="RefSeq" id="WP_149428796.1">
    <property type="nucleotide sequence ID" value="NZ_VLNY01000001.1"/>
</dbReference>
<comment type="caution">
    <text evidence="2">The sequence shown here is derived from an EMBL/GenBank/DDBJ whole genome shotgun (WGS) entry which is preliminary data.</text>
</comment>
<feature type="region of interest" description="Disordered" evidence="1">
    <location>
        <begin position="655"/>
        <end position="676"/>
    </location>
</feature>
<reference evidence="2 3" key="1">
    <citation type="submission" date="2019-07" db="EMBL/GenBank/DDBJ databases">
        <title>Rhodococcus cavernicolus sp. nov., isolated from a cave.</title>
        <authorList>
            <person name="Lee S.D."/>
        </authorList>
    </citation>
    <scope>NUCLEOTIDE SEQUENCE [LARGE SCALE GENOMIC DNA]</scope>
    <source>
        <strain evidence="2 3">C1-24</strain>
    </source>
</reference>
<sequence>MSLKPLALFVKHDGQSARASVTCRYKCGNACSHEPPNTSAGEYFGDVVRSAMSRRGVLKGSAAAVLAVGAGTVLAACGDDATTGSSTSTPNTPAPTGTDFTVVAPNKEDAVVIPEGYEQAVVIRWGDAVLPDAPPFDFDNQTPQAQEKQFGFNNDFAGLLPVEGQPNTYLLVVNHEYTTEPFMFKNYDADNPTLQQFQVAITAHGLSVVQVKGAADSGKLTPEFGPHNRRITANTEFVLTGPAAGSEFVKTSADPTGTKVIGTFANCSGGVTPWGTVLSGEENFNGYFGNPEAVTDPKAAERLKRYAFVDGKTEHLWERFDKRFDLAQEPNEANRFGYVVEVNPWDAASTPIKHSALGRVKHEAANIYVTSDGTVVAYTGDDEKFDYMYKFVSSRKMQPGTGQASMRYNVTLLDAGTLYVAKFTGNEPDKIDGSGKAPEGGFTGKGEWIPILRTGEDGKGESLVEGMSADEVAVFTRFAGDKVGATKMDRPEDFEPNPKTGKVYAALTNNDKRGTDGKAAVDEANPRNTNKNGQVIEIVEDTADHSTNRFTWSLLLVCGDPKAADTYYAGFDKSKVSPISCPDNVAFDPHGNLWISTDGNALKSNDGLFSVVLDGPNRGETKQFLTVPHGGETCGPIITESRVMVCVQHPGELDDASADKPVSHWPDGGDSQPRPSVVAVWKSGGGRIGV</sequence>
<name>A0A5A7SLA7_9NOCA</name>
<protein>
    <submittedName>
        <fullName evidence="2">PhoX family phosphatase</fullName>
    </submittedName>
</protein>
<dbReference type="Proteomes" id="UP000322244">
    <property type="component" value="Unassembled WGS sequence"/>
</dbReference>
<evidence type="ECO:0000256" key="1">
    <source>
        <dbReference type="SAM" id="MobiDB-lite"/>
    </source>
</evidence>
<evidence type="ECO:0000313" key="2">
    <source>
        <dbReference type="EMBL" id="KAA0025021.1"/>
    </source>
</evidence>
<proteinExistence type="predicted"/>
<dbReference type="InterPro" id="IPR008557">
    <property type="entry name" value="PhoX"/>
</dbReference>